<comment type="caution">
    <text evidence="1">The sequence shown here is derived from an EMBL/GenBank/DDBJ whole genome shotgun (WGS) entry which is preliminary data.</text>
</comment>
<dbReference type="EMBL" id="QYBA01000159">
    <property type="protein sequence ID" value="TKY91631.1"/>
    <property type="molecule type" value="Genomic_DNA"/>
</dbReference>
<evidence type="ECO:0000313" key="1">
    <source>
        <dbReference type="EMBL" id="TKY91631.1"/>
    </source>
</evidence>
<accession>A0AC61SA86</accession>
<organism evidence="1 2">
    <name type="scientific">Candidatus Methanomarinus sp</name>
    <dbReference type="NCBI Taxonomy" id="3386244"/>
    <lineage>
        <taxon>Archaea</taxon>
        <taxon>Methanobacteriati</taxon>
        <taxon>Methanobacteriota</taxon>
        <taxon>Stenosarchaea group</taxon>
        <taxon>Methanomicrobia</taxon>
        <taxon>Methanosarcinales</taxon>
        <taxon>ANME-2 cluster</taxon>
        <taxon>Candidatus Methanocomedenaceae</taxon>
        <taxon>Candidatus Methanomarinus</taxon>
    </lineage>
</organism>
<gene>
    <name evidence="1" type="primary">grpE</name>
    <name evidence="1" type="ORF">C5S46_04820</name>
</gene>
<protein>
    <submittedName>
        <fullName evidence="1">Nucleotide exchange factor GrpE</fullName>
    </submittedName>
</protein>
<evidence type="ECO:0000313" key="2">
    <source>
        <dbReference type="Proteomes" id="UP000315423"/>
    </source>
</evidence>
<dbReference type="Proteomes" id="UP000315423">
    <property type="component" value="Unassembled WGS sequence"/>
</dbReference>
<sequence>MMESQLPISMTIRAKIRKCIQHIRYDIGTKNDYRVDLSMNDIVEDMEETEEIDEIKTDEIKTDELSEEELVCELEESKKLTLEYLDHLQRLQAEFDNYKKLVDRQKKELIEYAHADLISELIDVMENLERGIASAKDSKDPESIIKGMEMVYSSLEDILGSRGLEPIEAIGKKFDPNYHEAMMKSPSDEVANNTVIEEFQRGYKIKKKVLRYAKVKVSTNSDNNNVGE</sequence>
<name>A0AC61SA86_9EURY</name>
<reference evidence="1" key="1">
    <citation type="submission" date="2018-09" db="EMBL/GenBank/DDBJ databases">
        <title>A genomic encyclopedia of anaerobic methanotrophic archaea.</title>
        <authorList>
            <person name="Skennerton C.T."/>
            <person name="Chadwick G.L."/>
            <person name="Laso-Perez R."/>
            <person name="Leu A.O."/>
            <person name="Speth D.R."/>
            <person name="Yu H."/>
            <person name="Morgan-Lang C."/>
            <person name="Hatzenpichler R."/>
            <person name="Goudeau D."/>
            <person name="Malmstrom R."/>
            <person name="Woyke T."/>
            <person name="Hallam S."/>
            <person name="Tyson G.W."/>
            <person name="Wegener G."/>
            <person name="Boetius A."/>
            <person name="Orphan V.J."/>
        </authorList>
    </citation>
    <scope>NUCLEOTIDE SEQUENCE</scope>
    <source>
        <strain evidence="1">CONS3730D10UFb2</strain>
    </source>
</reference>
<proteinExistence type="predicted"/>